<dbReference type="GO" id="GO:0016887">
    <property type="term" value="F:ATP hydrolysis activity"/>
    <property type="evidence" value="ECO:0007669"/>
    <property type="project" value="InterPro"/>
</dbReference>
<evidence type="ECO:0000313" key="4">
    <source>
        <dbReference type="Proteomes" id="UP000309676"/>
    </source>
</evidence>
<dbReference type="Gene3D" id="3.40.50.300">
    <property type="entry name" value="P-loop containing nucleotide triphosphate hydrolases"/>
    <property type="match status" value="1"/>
</dbReference>
<evidence type="ECO:0000256" key="1">
    <source>
        <dbReference type="SAM" id="MobiDB-lite"/>
    </source>
</evidence>
<dbReference type="GO" id="GO:0005524">
    <property type="term" value="F:ATP binding"/>
    <property type="evidence" value="ECO:0007669"/>
    <property type="project" value="UniProtKB-KW"/>
</dbReference>
<dbReference type="AlphaFoldDB" id="A0A5R9GGQ1"/>
<dbReference type="Pfam" id="PF13401">
    <property type="entry name" value="AAA_22"/>
    <property type="match status" value="1"/>
</dbReference>
<dbReference type="Proteomes" id="UP000309676">
    <property type="component" value="Unassembled WGS sequence"/>
</dbReference>
<keyword evidence="3" id="KW-0067">ATP-binding</keyword>
<comment type="caution">
    <text evidence="3">The sequence shown here is derived from an EMBL/GenBank/DDBJ whole genome shotgun (WGS) entry which is preliminary data.</text>
</comment>
<evidence type="ECO:0000259" key="2">
    <source>
        <dbReference type="Pfam" id="PF13401"/>
    </source>
</evidence>
<sequence>MVQTSLFNHQSSQRPFLPQDTHPIETGKYNIPTNEINKLYEKVKNSIQNRLPGTVVHGRPRLGKTRAISYLVNTLPADFGNMPIYTLLCREHSKPNEDVFFTEILKDVGHGLFASGKATAKRDRLMKFLLERADAAGQSRTVFFIDDAQRLHELQYNWLMDICNELDRHGVNLTVFLVGQNELLNQRSVFFEEEKYQIIGRFMVEPYKFYGVRTLEDLYECLLCYDEDSIFPADSGWSFTRYYFPKPFEQDFRLHKYAAELHDVFITLRQEAGIGKPFEIPMQYLTRTVEYVLRRYGCEGEDVNDITRNQWKTAIKGSGYIEAEIYRAPE</sequence>
<dbReference type="InterPro" id="IPR049945">
    <property type="entry name" value="AAA_22"/>
</dbReference>
<gene>
    <name evidence="3" type="ORF">FE782_11135</name>
</gene>
<evidence type="ECO:0000313" key="3">
    <source>
        <dbReference type="EMBL" id="TLS52504.1"/>
    </source>
</evidence>
<keyword evidence="4" id="KW-1185">Reference proteome</keyword>
<dbReference type="InterPro" id="IPR027417">
    <property type="entry name" value="P-loop_NTPase"/>
</dbReference>
<accession>A0A5R9GGQ1</accession>
<feature type="region of interest" description="Disordered" evidence="1">
    <location>
        <begin position="1"/>
        <end position="29"/>
    </location>
</feature>
<organism evidence="3 4">
    <name type="scientific">Paenibacillus antri</name>
    <dbReference type="NCBI Taxonomy" id="2582848"/>
    <lineage>
        <taxon>Bacteria</taxon>
        <taxon>Bacillati</taxon>
        <taxon>Bacillota</taxon>
        <taxon>Bacilli</taxon>
        <taxon>Bacillales</taxon>
        <taxon>Paenibacillaceae</taxon>
        <taxon>Paenibacillus</taxon>
    </lineage>
</organism>
<dbReference type="EMBL" id="VCIW01000005">
    <property type="protein sequence ID" value="TLS52504.1"/>
    <property type="molecule type" value="Genomic_DNA"/>
</dbReference>
<reference evidence="3 4" key="1">
    <citation type="submission" date="2019-05" db="EMBL/GenBank/DDBJ databases">
        <authorList>
            <person name="Narsing Rao M.P."/>
            <person name="Li W.J."/>
        </authorList>
    </citation>
    <scope>NUCLEOTIDE SEQUENCE [LARGE SCALE GENOMIC DNA]</scope>
    <source>
        <strain evidence="3 4">SYSU_K30003</strain>
    </source>
</reference>
<name>A0A5R9GGQ1_9BACL</name>
<keyword evidence="3" id="KW-0547">Nucleotide-binding</keyword>
<dbReference type="OrthoDB" id="8903747at2"/>
<proteinExistence type="predicted"/>
<feature type="compositionally biased region" description="Polar residues" evidence="1">
    <location>
        <begin position="1"/>
        <end position="14"/>
    </location>
</feature>
<feature type="domain" description="ORC1/DEAH AAA+ ATPase" evidence="2">
    <location>
        <begin position="54"/>
        <end position="184"/>
    </location>
</feature>
<dbReference type="SUPFAM" id="SSF52540">
    <property type="entry name" value="P-loop containing nucleoside triphosphate hydrolases"/>
    <property type="match status" value="1"/>
</dbReference>
<protein>
    <submittedName>
        <fullName evidence="3">ATP-binding protein</fullName>
    </submittedName>
</protein>